<dbReference type="EMBL" id="MU394388">
    <property type="protein sequence ID" value="KAI6081696.1"/>
    <property type="molecule type" value="Genomic_DNA"/>
</dbReference>
<evidence type="ECO:0000313" key="2">
    <source>
        <dbReference type="Proteomes" id="UP001497680"/>
    </source>
</evidence>
<proteinExistence type="predicted"/>
<evidence type="ECO:0000313" key="1">
    <source>
        <dbReference type="EMBL" id="KAI6081696.1"/>
    </source>
</evidence>
<name>A0ACC0CMW1_9PEZI</name>
<dbReference type="Proteomes" id="UP001497680">
    <property type="component" value="Unassembled WGS sequence"/>
</dbReference>
<organism evidence="1 2">
    <name type="scientific">Hypoxylon rubiginosum</name>
    <dbReference type="NCBI Taxonomy" id="110542"/>
    <lineage>
        <taxon>Eukaryota</taxon>
        <taxon>Fungi</taxon>
        <taxon>Dikarya</taxon>
        <taxon>Ascomycota</taxon>
        <taxon>Pezizomycotina</taxon>
        <taxon>Sordariomycetes</taxon>
        <taxon>Xylariomycetidae</taxon>
        <taxon>Xylariales</taxon>
        <taxon>Hypoxylaceae</taxon>
        <taxon>Hypoxylon</taxon>
    </lineage>
</organism>
<accession>A0ACC0CMW1</accession>
<comment type="caution">
    <text evidence="1">The sequence shown here is derived from an EMBL/GenBank/DDBJ whole genome shotgun (WGS) entry which is preliminary data.</text>
</comment>
<gene>
    <name evidence="1" type="ORF">F4821DRAFT_248642</name>
</gene>
<keyword evidence="2" id="KW-1185">Reference proteome</keyword>
<protein>
    <submittedName>
        <fullName evidence="1">Uncharacterized protein</fullName>
    </submittedName>
</protein>
<sequence length="399" mass="46779">MMVQCQRAIRPKDARQYRQRSVSVLPRSDPTQDSTASNNVESSAGPLQLVLSRNTYERLAAARRAQDGLTDQVRAEALAMKERQQEELRIFREFRELAEQEKRQQEEALRQLQLDDLRQRMLEFETLRAIEEEERAVEVARRRETEALMRDEAIRQRQAEQNRILAERIAEEEARVEEERIRIQEEEQRELIRIQEAEERERIRIQEAEERERIRRERFRECAVCMEEDDMGSMIQAPCAHWYCREDLQTAFHNALNSRQPFRCCSQEIPVHLFTNATADFRERYDLMMLELRTPNPLYCSNRACGVFLPPTQYQGPDNAACRACRSTTCRMCRNPAHSGICPQDVGMQQATALAAQNGWRRCPRCSNMVEKISGCDHMTCRCRAEFSYTTGADYNNIV</sequence>
<reference evidence="1 2" key="1">
    <citation type="journal article" date="2022" name="New Phytol.">
        <title>Ecological generalism drives hyperdiversity of secondary metabolite gene clusters in xylarialean endophytes.</title>
        <authorList>
            <person name="Franco M.E.E."/>
            <person name="Wisecaver J.H."/>
            <person name="Arnold A.E."/>
            <person name="Ju Y.M."/>
            <person name="Slot J.C."/>
            <person name="Ahrendt S."/>
            <person name="Moore L.P."/>
            <person name="Eastman K.E."/>
            <person name="Scott K."/>
            <person name="Konkel Z."/>
            <person name="Mondo S.J."/>
            <person name="Kuo A."/>
            <person name="Hayes R.D."/>
            <person name="Haridas S."/>
            <person name="Andreopoulos B."/>
            <person name="Riley R."/>
            <person name="LaButti K."/>
            <person name="Pangilinan J."/>
            <person name="Lipzen A."/>
            <person name="Amirebrahimi M."/>
            <person name="Yan J."/>
            <person name="Adam C."/>
            <person name="Keymanesh K."/>
            <person name="Ng V."/>
            <person name="Louie K."/>
            <person name="Northen T."/>
            <person name="Drula E."/>
            <person name="Henrissat B."/>
            <person name="Hsieh H.M."/>
            <person name="Youens-Clark K."/>
            <person name="Lutzoni F."/>
            <person name="Miadlikowska J."/>
            <person name="Eastwood D.C."/>
            <person name="Hamelin R.C."/>
            <person name="Grigoriev I.V."/>
            <person name="U'Ren J.M."/>
        </authorList>
    </citation>
    <scope>NUCLEOTIDE SEQUENCE [LARGE SCALE GENOMIC DNA]</scope>
    <source>
        <strain evidence="1 2">ER1909</strain>
    </source>
</reference>